<dbReference type="AlphaFoldDB" id="A0A0F9RTD7"/>
<proteinExistence type="predicted"/>
<accession>A0A0F9RTD7</accession>
<name>A0A0F9RTD7_9ZZZZ</name>
<comment type="caution">
    <text evidence="1">The sequence shown here is derived from an EMBL/GenBank/DDBJ whole genome shotgun (WGS) entry which is preliminary data.</text>
</comment>
<reference evidence="1" key="1">
    <citation type="journal article" date="2015" name="Nature">
        <title>Complex archaea that bridge the gap between prokaryotes and eukaryotes.</title>
        <authorList>
            <person name="Spang A."/>
            <person name="Saw J.H."/>
            <person name="Jorgensen S.L."/>
            <person name="Zaremba-Niedzwiedzka K."/>
            <person name="Martijn J."/>
            <person name="Lind A.E."/>
            <person name="van Eijk R."/>
            <person name="Schleper C."/>
            <person name="Guy L."/>
            <person name="Ettema T.J."/>
        </authorList>
    </citation>
    <scope>NUCLEOTIDE SEQUENCE</scope>
</reference>
<dbReference type="EMBL" id="LAZR01000780">
    <property type="protein sequence ID" value="KKN57994.1"/>
    <property type="molecule type" value="Genomic_DNA"/>
</dbReference>
<organism evidence="1">
    <name type="scientific">marine sediment metagenome</name>
    <dbReference type="NCBI Taxonomy" id="412755"/>
    <lineage>
        <taxon>unclassified sequences</taxon>
        <taxon>metagenomes</taxon>
        <taxon>ecological metagenomes</taxon>
    </lineage>
</organism>
<gene>
    <name evidence="1" type="ORF">LCGC14_0556520</name>
</gene>
<evidence type="ECO:0008006" key="2">
    <source>
        <dbReference type="Google" id="ProtNLM"/>
    </source>
</evidence>
<evidence type="ECO:0000313" key="1">
    <source>
        <dbReference type="EMBL" id="KKN57994.1"/>
    </source>
</evidence>
<protein>
    <recommendedName>
        <fullName evidence="2">VRR-NUC domain-containing protein</fullName>
    </recommendedName>
</protein>
<sequence length="118" mass="14111">MIRIGTCPKKLNEGGYKKYMENKGYKCIKLSRANRESIIHSFKYLRDYYNHWAEINDFLDFKLEKCFKVGSPDFLIIDRIGNYWLCEFKSKNDFLSVNQLSWLKRNEELPIEITIAVD</sequence>